<dbReference type="SUPFAM" id="SSF51391">
    <property type="entry name" value="Thiamin phosphate synthase"/>
    <property type="match status" value="1"/>
</dbReference>
<dbReference type="EMBL" id="CAKJTJ010000023">
    <property type="protein sequence ID" value="CAG9622582.1"/>
    <property type="molecule type" value="Genomic_DNA"/>
</dbReference>
<dbReference type="GO" id="GO:0004789">
    <property type="term" value="F:thiamine-phosphate diphosphorylase activity"/>
    <property type="evidence" value="ECO:0007669"/>
    <property type="project" value="UniProtKB-EC"/>
</dbReference>
<feature type="binding site" evidence="9">
    <location>
        <begin position="38"/>
        <end position="42"/>
    </location>
    <ligand>
        <name>4-amino-2-methyl-5-(diphosphooxymethyl)pyrimidine</name>
        <dbReference type="ChEBI" id="CHEBI:57841"/>
    </ligand>
</feature>
<dbReference type="Gene3D" id="3.20.20.70">
    <property type="entry name" value="Aldolase class I"/>
    <property type="match status" value="1"/>
</dbReference>
<evidence type="ECO:0000256" key="3">
    <source>
        <dbReference type="ARBA" id="ARBA00022723"/>
    </source>
</evidence>
<feature type="binding site" evidence="9">
    <location>
        <begin position="138"/>
        <end position="140"/>
    </location>
    <ligand>
        <name>2-[(2R,5Z)-2-carboxy-4-methylthiazol-5(2H)-ylidene]ethyl phosphate</name>
        <dbReference type="ChEBI" id="CHEBI:62899"/>
    </ligand>
</feature>
<evidence type="ECO:0000256" key="2">
    <source>
        <dbReference type="ARBA" id="ARBA00022679"/>
    </source>
</evidence>
<evidence type="ECO:0000256" key="11">
    <source>
        <dbReference type="RuleBase" id="RU004253"/>
    </source>
</evidence>
<dbReference type="PANTHER" id="PTHR20857">
    <property type="entry name" value="THIAMINE-PHOSPHATE PYROPHOSPHORYLASE"/>
    <property type="match status" value="1"/>
</dbReference>
<evidence type="ECO:0000256" key="10">
    <source>
        <dbReference type="RuleBase" id="RU003826"/>
    </source>
</evidence>
<dbReference type="EC" id="2.5.1.3" evidence="9"/>
<evidence type="ECO:0000256" key="8">
    <source>
        <dbReference type="ARBA" id="ARBA00047883"/>
    </source>
</evidence>
<feature type="binding site" evidence="9">
    <location>
        <position position="112"/>
    </location>
    <ligand>
        <name>4-amino-2-methyl-5-(diphosphooxymethyl)pyrimidine</name>
        <dbReference type="ChEBI" id="CHEBI:57841"/>
    </ligand>
</feature>
<dbReference type="InterPro" id="IPR022998">
    <property type="entry name" value="ThiamineP_synth_TenI"/>
</dbReference>
<comment type="caution">
    <text evidence="13">The sequence shown here is derived from an EMBL/GenBank/DDBJ whole genome shotgun (WGS) entry which is preliminary data.</text>
</comment>
<dbReference type="RefSeq" id="WP_230503266.1">
    <property type="nucleotide sequence ID" value="NZ_CAKJTJ010000023.1"/>
</dbReference>
<evidence type="ECO:0000313" key="13">
    <source>
        <dbReference type="EMBL" id="CAG9622582.1"/>
    </source>
</evidence>
<keyword evidence="2 9" id="KW-0808">Transferase</keyword>
<keyword evidence="4 9" id="KW-0460">Magnesium</keyword>
<dbReference type="PANTHER" id="PTHR20857:SF15">
    <property type="entry name" value="THIAMINE-PHOSPHATE SYNTHASE"/>
    <property type="match status" value="1"/>
</dbReference>
<comment type="similarity">
    <text evidence="9 10">Belongs to the thiamine-phosphate synthase family.</text>
</comment>
<name>A0ABN8AGH2_9BACI</name>
<comment type="catalytic activity">
    <reaction evidence="7 9 10">
        <text>2-(2-carboxy-4-methylthiazol-5-yl)ethyl phosphate + 4-amino-2-methyl-5-(diphosphooxymethyl)pyrimidine + 2 H(+) = thiamine phosphate + CO2 + diphosphate</text>
        <dbReference type="Rhea" id="RHEA:47848"/>
        <dbReference type="ChEBI" id="CHEBI:15378"/>
        <dbReference type="ChEBI" id="CHEBI:16526"/>
        <dbReference type="ChEBI" id="CHEBI:33019"/>
        <dbReference type="ChEBI" id="CHEBI:37575"/>
        <dbReference type="ChEBI" id="CHEBI:57841"/>
        <dbReference type="ChEBI" id="CHEBI:62890"/>
        <dbReference type="EC" id="2.5.1.3"/>
    </reaction>
</comment>
<comment type="cofactor">
    <cofactor evidence="9">
        <name>Mg(2+)</name>
        <dbReference type="ChEBI" id="CHEBI:18420"/>
    </cofactor>
    <text evidence="9">Binds 1 Mg(2+) ion per subunit.</text>
</comment>
<evidence type="ECO:0000256" key="9">
    <source>
        <dbReference type="HAMAP-Rule" id="MF_00097"/>
    </source>
</evidence>
<feature type="binding site" evidence="9">
    <location>
        <position position="93"/>
    </location>
    <ligand>
        <name>Mg(2+)</name>
        <dbReference type="ChEBI" id="CHEBI:18420"/>
    </ligand>
</feature>
<keyword evidence="14" id="KW-1185">Reference proteome</keyword>
<evidence type="ECO:0000256" key="7">
    <source>
        <dbReference type="ARBA" id="ARBA00047851"/>
    </source>
</evidence>
<evidence type="ECO:0000256" key="4">
    <source>
        <dbReference type="ARBA" id="ARBA00022842"/>
    </source>
</evidence>
<evidence type="ECO:0000256" key="5">
    <source>
        <dbReference type="ARBA" id="ARBA00022977"/>
    </source>
</evidence>
<keyword evidence="3 9" id="KW-0479">Metal-binding</keyword>
<protein>
    <recommendedName>
        <fullName evidence="9">Thiamine-phosphate synthase</fullName>
        <shortName evidence="9">TP synthase</shortName>
        <shortName evidence="9">TPS</shortName>
        <ecNumber evidence="9">2.5.1.3</ecNumber>
    </recommendedName>
    <alternativeName>
        <fullName evidence="9">Thiamine-phosphate pyrophosphorylase</fullName>
        <shortName evidence="9">TMP pyrophosphorylase</shortName>
        <shortName evidence="9">TMP-PPase</shortName>
    </alternativeName>
</protein>
<feature type="binding site" evidence="9">
    <location>
        <position position="73"/>
    </location>
    <ligand>
        <name>4-amino-2-methyl-5-(diphosphooxymethyl)pyrimidine</name>
        <dbReference type="ChEBI" id="CHEBI:57841"/>
    </ligand>
</feature>
<evidence type="ECO:0000259" key="12">
    <source>
        <dbReference type="Pfam" id="PF02581"/>
    </source>
</evidence>
<dbReference type="Pfam" id="PF02581">
    <property type="entry name" value="TMP-TENI"/>
    <property type="match status" value="1"/>
</dbReference>
<comment type="catalytic activity">
    <reaction evidence="8 9 10">
        <text>2-[(2R,5Z)-2-carboxy-4-methylthiazol-5(2H)-ylidene]ethyl phosphate + 4-amino-2-methyl-5-(diphosphooxymethyl)pyrimidine + 2 H(+) = thiamine phosphate + CO2 + diphosphate</text>
        <dbReference type="Rhea" id="RHEA:47844"/>
        <dbReference type="ChEBI" id="CHEBI:15378"/>
        <dbReference type="ChEBI" id="CHEBI:16526"/>
        <dbReference type="ChEBI" id="CHEBI:33019"/>
        <dbReference type="ChEBI" id="CHEBI:37575"/>
        <dbReference type="ChEBI" id="CHEBI:57841"/>
        <dbReference type="ChEBI" id="CHEBI:62899"/>
        <dbReference type="EC" id="2.5.1.3"/>
    </reaction>
</comment>
<comment type="function">
    <text evidence="9">Condenses 4-methyl-5-(beta-hydroxyethyl)thiazole monophosphate (THZ-P) and 2-methyl-4-amino-5-hydroxymethyl pyrimidine pyrophosphate (HMP-PP) to form thiamine monophosphate (TMP).</text>
</comment>
<organism evidence="13 14">
    <name type="scientific">Sutcliffiella rhizosphaerae</name>
    <dbReference type="NCBI Taxonomy" id="2880967"/>
    <lineage>
        <taxon>Bacteria</taxon>
        <taxon>Bacillati</taxon>
        <taxon>Bacillota</taxon>
        <taxon>Bacilli</taxon>
        <taxon>Bacillales</taxon>
        <taxon>Bacillaceae</taxon>
        <taxon>Sutcliffiella</taxon>
    </lineage>
</organism>
<dbReference type="HAMAP" id="MF_00097">
    <property type="entry name" value="TMP_synthase"/>
    <property type="match status" value="1"/>
</dbReference>
<comment type="pathway">
    <text evidence="1 9 11">Cofactor biosynthesis; thiamine diphosphate biosynthesis; thiamine phosphate from 4-amino-2-methyl-5-diphosphomethylpyrimidine and 4-methyl-5-(2-phosphoethyl)-thiazole: step 1/1.</text>
</comment>
<comment type="catalytic activity">
    <reaction evidence="6 9 10">
        <text>4-methyl-5-(2-phosphooxyethyl)-thiazole + 4-amino-2-methyl-5-(diphosphooxymethyl)pyrimidine + H(+) = thiamine phosphate + diphosphate</text>
        <dbReference type="Rhea" id="RHEA:22328"/>
        <dbReference type="ChEBI" id="CHEBI:15378"/>
        <dbReference type="ChEBI" id="CHEBI:33019"/>
        <dbReference type="ChEBI" id="CHEBI:37575"/>
        <dbReference type="ChEBI" id="CHEBI:57841"/>
        <dbReference type="ChEBI" id="CHEBI:58296"/>
        <dbReference type="EC" id="2.5.1.3"/>
    </reaction>
</comment>
<feature type="domain" description="Thiamine phosphate synthase/TenI" evidence="12">
    <location>
        <begin position="8"/>
        <end position="193"/>
    </location>
</feature>
<dbReference type="InterPro" id="IPR036206">
    <property type="entry name" value="ThiamineP_synth_sf"/>
</dbReference>
<evidence type="ECO:0000256" key="6">
    <source>
        <dbReference type="ARBA" id="ARBA00047334"/>
    </source>
</evidence>
<evidence type="ECO:0000313" key="14">
    <source>
        <dbReference type="Proteomes" id="UP000789833"/>
    </source>
</evidence>
<feature type="binding site" evidence="9">
    <location>
        <position position="170"/>
    </location>
    <ligand>
        <name>2-[(2R,5Z)-2-carboxy-4-methylthiazol-5(2H)-ylidene]ethyl phosphate</name>
        <dbReference type="ChEBI" id="CHEBI:62899"/>
    </ligand>
</feature>
<dbReference type="Proteomes" id="UP000789833">
    <property type="component" value="Unassembled WGS sequence"/>
</dbReference>
<dbReference type="CDD" id="cd00564">
    <property type="entry name" value="TMP_TenI"/>
    <property type="match status" value="1"/>
</dbReference>
<feature type="binding site" evidence="9">
    <location>
        <position position="74"/>
    </location>
    <ligand>
        <name>Mg(2+)</name>
        <dbReference type="ChEBI" id="CHEBI:18420"/>
    </ligand>
</feature>
<reference evidence="13 14" key="1">
    <citation type="submission" date="2021-10" db="EMBL/GenBank/DDBJ databases">
        <authorList>
            <person name="Criscuolo A."/>
        </authorList>
    </citation>
    <scope>NUCLEOTIDE SEQUENCE [LARGE SCALE GENOMIC DNA]</scope>
    <source>
        <strain evidence="14">CIP 111883</strain>
    </source>
</reference>
<accession>A0ABN8AGH2</accession>
<sequence length="219" mass="23885">MNRDMLNVYFVMGTENCNGKDPSFVLQEAIRGGITLFQFREKGDTALQGQEKVSLAIKLRDICHQHKVPFIVNDDINLALEVNADGVHIGQEDDDFISVKRRLPAKSIIGVSCHTLEEAAKAIADGADYLGVGPMFFTTTKKDIHAVQGPKVIREIRDKGYTIPIVGIGGINNSNARKVLEHGADGIAVISAISMATYPSNAAFELKEIHKTVKNNSPI</sequence>
<proteinExistence type="inferred from homology"/>
<dbReference type="InterPro" id="IPR034291">
    <property type="entry name" value="TMP_synthase"/>
</dbReference>
<keyword evidence="5 9" id="KW-0784">Thiamine biosynthesis</keyword>
<dbReference type="InterPro" id="IPR013785">
    <property type="entry name" value="Aldolase_TIM"/>
</dbReference>
<gene>
    <name evidence="9 13" type="primary">thiE</name>
    <name evidence="13" type="ORF">BACCIP111883_03373</name>
</gene>
<evidence type="ECO:0000256" key="1">
    <source>
        <dbReference type="ARBA" id="ARBA00005165"/>
    </source>
</evidence>
<feature type="binding site" evidence="9">
    <location>
        <begin position="190"/>
        <end position="191"/>
    </location>
    <ligand>
        <name>2-[(2R,5Z)-2-carboxy-4-methylthiazol-5(2H)-ylidene]ethyl phosphate</name>
        <dbReference type="ChEBI" id="CHEBI:62899"/>
    </ligand>
</feature>
<dbReference type="NCBIfam" id="TIGR00693">
    <property type="entry name" value="thiE"/>
    <property type="match status" value="1"/>
</dbReference>
<feature type="binding site" evidence="9">
    <location>
        <position position="141"/>
    </location>
    <ligand>
        <name>4-amino-2-methyl-5-(diphosphooxymethyl)pyrimidine</name>
        <dbReference type="ChEBI" id="CHEBI:57841"/>
    </ligand>
</feature>